<evidence type="ECO:0000256" key="1">
    <source>
        <dbReference type="SAM" id="Phobius"/>
    </source>
</evidence>
<sequence length="133" mass="15661">MEQNSFYHKRYEKKYFKSHYVMLGTNKLLNLICVHTINIYPSLFVFSPASCNNRFPLTSLAHFFNPSFDLIKKIYMNCISVAFLRTMLAMKIPFFTIVIPKNLLTFFLTEAFPKETKILNCRFALKSLHCLDI</sequence>
<reference evidence="2 3" key="1">
    <citation type="journal article" date="2018" name="Sci. Rep.">
        <title>Genomic signatures of local adaptation to the degree of environmental predictability in rotifers.</title>
        <authorList>
            <person name="Franch-Gras L."/>
            <person name="Hahn C."/>
            <person name="Garcia-Roger E.M."/>
            <person name="Carmona M.J."/>
            <person name="Serra M."/>
            <person name="Gomez A."/>
        </authorList>
    </citation>
    <scope>NUCLEOTIDE SEQUENCE [LARGE SCALE GENOMIC DNA]</scope>
    <source>
        <strain evidence="2">HYR1</strain>
    </source>
</reference>
<proteinExistence type="predicted"/>
<feature type="transmembrane region" description="Helical" evidence="1">
    <location>
        <begin position="74"/>
        <end position="99"/>
    </location>
</feature>
<dbReference type="AlphaFoldDB" id="A0A3M7RSD0"/>
<keyword evidence="3" id="KW-1185">Reference proteome</keyword>
<gene>
    <name evidence="2" type="ORF">BpHYR1_031118</name>
</gene>
<protein>
    <submittedName>
        <fullName evidence="2">Uncharacterized protein</fullName>
    </submittedName>
</protein>
<evidence type="ECO:0000313" key="2">
    <source>
        <dbReference type="EMBL" id="RNA26235.1"/>
    </source>
</evidence>
<dbReference type="EMBL" id="REGN01002773">
    <property type="protein sequence ID" value="RNA26235.1"/>
    <property type="molecule type" value="Genomic_DNA"/>
</dbReference>
<evidence type="ECO:0000313" key="3">
    <source>
        <dbReference type="Proteomes" id="UP000276133"/>
    </source>
</evidence>
<comment type="caution">
    <text evidence="2">The sequence shown here is derived from an EMBL/GenBank/DDBJ whole genome shotgun (WGS) entry which is preliminary data.</text>
</comment>
<accession>A0A3M7RSD0</accession>
<name>A0A3M7RSD0_BRAPC</name>
<keyword evidence="1" id="KW-0812">Transmembrane</keyword>
<keyword evidence="1" id="KW-1133">Transmembrane helix</keyword>
<organism evidence="2 3">
    <name type="scientific">Brachionus plicatilis</name>
    <name type="common">Marine rotifer</name>
    <name type="synonym">Brachionus muelleri</name>
    <dbReference type="NCBI Taxonomy" id="10195"/>
    <lineage>
        <taxon>Eukaryota</taxon>
        <taxon>Metazoa</taxon>
        <taxon>Spiralia</taxon>
        <taxon>Gnathifera</taxon>
        <taxon>Rotifera</taxon>
        <taxon>Eurotatoria</taxon>
        <taxon>Monogononta</taxon>
        <taxon>Pseudotrocha</taxon>
        <taxon>Ploima</taxon>
        <taxon>Brachionidae</taxon>
        <taxon>Brachionus</taxon>
    </lineage>
</organism>
<keyword evidence="1" id="KW-0472">Membrane</keyword>
<dbReference type="Proteomes" id="UP000276133">
    <property type="component" value="Unassembled WGS sequence"/>
</dbReference>